<sequence length="221" mass="25298">MPLTTTSEEFLKVQSYLFRNHPEPGDKVAGEDELIEALGLTRYKTRQALDLLVQMGVLDRQKKRGTFFKRQATHDMTQNILEQLKLAGFDELEFNEARLMIELSVIPFVIQRLTPAIQAQMRSLAQSIRTHASEPTKADAYLMEFHLLMLRSCGNRVMEVFAGVVRTYFQSTQHLIKDLPKEYYEKRAELCDSLLAALNKKSVEESCKILKAMIEGKPSSL</sequence>
<dbReference type="SMART" id="SM00895">
    <property type="entry name" value="FCD"/>
    <property type="match status" value="1"/>
</dbReference>
<protein>
    <submittedName>
        <fullName evidence="5">FadR family transcriptional regulator</fullName>
    </submittedName>
</protein>
<dbReference type="GeneID" id="78363418"/>
<gene>
    <name evidence="5" type="ORF">ADH67_02660</name>
</gene>
<dbReference type="PANTHER" id="PTHR43537">
    <property type="entry name" value="TRANSCRIPTIONAL REGULATOR, GNTR FAMILY"/>
    <property type="match status" value="1"/>
</dbReference>
<dbReference type="InterPro" id="IPR036388">
    <property type="entry name" value="WH-like_DNA-bd_sf"/>
</dbReference>
<evidence type="ECO:0000313" key="6">
    <source>
        <dbReference type="Proteomes" id="UP000214610"/>
    </source>
</evidence>
<reference evidence="6" key="1">
    <citation type="submission" date="2017-05" db="EMBL/GenBank/DDBJ databases">
        <title>Improved OligoMM genomes.</title>
        <authorList>
            <person name="Garzetti D."/>
        </authorList>
    </citation>
    <scope>NUCLEOTIDE SEQUENCE [LARGE SCALE GENOMIC DNA]</scope>
    <source>
        <strain evidence="6">YL45</strain>
    </source>
</reference>
<keyword evidence="2" id="KW-0238">DNA-binding</keyword>
<accession>A0A227KTJ4</accession>
<dbReference type="SUPFAM" id="SSF48008">
    <property type="entry name" value="GntR ligand-binding domain-like"/>
    <property type="match status" value="1"/>
</dbReference>
<dbReference type="RefSeq" id="WP_066591372.1">
    <property type="nucleotide sequence ID" value="NZ_CAJTBZ010000042.1"/>
</dbReference>
<name>A0A227KTJ4_9BURK</name>
<keyword evidence="3" id="KW-0804">Transcription</keyword>
<comment type="caution">
    <text evidence="5">The sequence shown here is derived from an EMBL/GenBank/DDBJ whole genome shotgun (WGS) entry which is preliminary data.</text>
</comment>
<dbReference type="Gene3D" id="1.10.10.10">
    <property type="entry name" value="Winged helix-like DNA-binding domain superfamily/Winged helix DNA-binding domain"/>
    <property type="match status" value="1"/>
</dbReference>
<evidence type="ECO:0000313" key="5">
    <source>
        <dbReference type="EMBL" id="OXE51214.1"/>
    </source>
</evidence>
<dbReference type="PANTHER" id="PTHR43537:SF5">
    <property type="entry name" value="UXU OPERON TRANSCRIPTIONAL REGULATOR"/>
    <property type="match status" value="1"/>
</dbReference>
<dbReference type="InterPro" id="IPR000524">
    <property type="entry name" value="Tscrpt_reg_HTH_GntR"/>
</dbReference>
<evidence type="ECO:0000256" key="3">
    <source>
        <dbReference type="ARBA" id="ARBA00023163"/>
    </source>
</evidence>
<dbReference type="InterPro" id="IPR008920">
    <property type="entry name" value="TF_FadR/GntR_C"/>
</dbReference>
<evidence type="ECO:0000259" key="4">
    <source>
        <dbReference type="PROSITE" id="PS50949"/>
    </source>
</evidence>
<keyword evidence="1" id="KW-0805">Transcription regulation</keyword>
<dbReference type="Pfam" id="PF07729">
    <property type="entry name" value="FCD"/>
    <property type="match status" value="1"/>
</dbReference>
<organism evidence="5 6">
    <name type="scientific">Turicimonas muris</name>
    <dbReference type="NCBI Taxonomy" id="1796652"/>
    <lineage>
        <taxon>Bacteria</taxon>
        <taxon>Pseudomonadati</taxon>
        <taxon>Pseudomonadota</taxon>
        <taxon>Betaproteobacteria</taxon>
        <taxon>Burkholderiales</taxon>
        <taxon>Sutterellaceae</taxon>
        <taxon>Turicimonas</taxon>
    </lineage>
</organism>
<dbReference type="GO" id="GO:0003700">
    <property type="term" value="F:DNA-binding transcription factor activity"/>
    <property type="evidence" value="ECO:0007669"/>
    <property type="project" value="InterPro"/>
</dbReference>
<dbReference type="InterPro" id="IPR036390">
    <property type="entry name" value="WH_DNA-bd_sf"/>
</dbReference>
<dbReference type="PROSITE" id="PS50949">
    <property type="entry name" value="HTH_GNTR"/>
    <property type="match status" value="1"/>
</dbReference>
<feature type="domain" description="HTH gntR-type" evidence="4">
    <location>
        <begin position="3"/>
        <end position="71"/>
    </location>
</feature>
<dbReference type="InterPro" id="IPR011711">
    <property type="entry name" value="GntR_C"/>
</dbReference>
<dbReference type="Gene3D" id="1.20.120.530">
    <property type="entry name" value="GntR ligand-binding domain-like"/>
    <property type="match status" value="1"/>
</dbReference>
<dbReference type="GO" id="GO:0003677">
    <property type="term" value="F:DNA binding"/>
    <property type="evidence" value="ECO:0007669"/>
    <property type="project" value="UniProtKB-KW"/>
</dbReference>
<dbReference type="AlphaFoldDB" id="A0A227KTJ4"/>
<evidence type="ECO:0000256" key="2">
    <source>
        <dbReference type="ARBA" id="ARBA00023125"/>
    </source>
</evidence>
<dbReference type="Proteomes" id="UP000214610">
    <property type="component" value="Unassembled WGS sequence"/>
</dbReference>
<evidence type="ECO:0000256" key="1">
    <source>
        <dbReference type="ARBA" id="ARBA00023015"/>
    </source>
</evidence>
<proteinExistence type="predicted"/>
<dbReference type="EMBL" id="NHMP01000001">
    <property type="protein sequence ID" value="OXE51214.1"/>
    <property type="molecule type" value="Genomic_DNA"/>
</dbReference>
<keyword evidence="6" id="KW-1185">Reference proteome</keyword>
<dbReference type="SUPFAM" id="SSF46785">
    <property type="entry name" value="Winged helix' DNA-binding domain"/>
    <property type="match status" value="1"/>
</dbReference>